<dbReference type="Proteomes" id="UP000695022">
    <property type="component" value="Unplaced"/>
</dbReference>
<organism evidence="3 5">
    <name type="scientific">Priapulus caudatus</name>
    <name type="common">Priapulid worm</name>
    <dbReference type="NCBI Taxonomy" id="37621"/>
    <lineage>
        <taxon>Eukaryota</taxon>
        <taxon>Metazoa</taxon>
        <taxon>Ecdysozoa</taxon>
        <taxon>Scalidophora</taxon>
        <taxon>Priapulida</taxon>
        <taxon>Priapulimorpha</taxon>
        <taxon>Priapulimorphida</taxon>
        <taxon>Priapulidae</taxon>
        <taxon>Priapulus</taxon>
    </lineage>
</organism>
<dbReference type="CDD" id="cd00154">
    <property type="entry name" value="Rab"/>
    <property type="match status" value="1"/>
</dbReference>
<gene>
    <name evidence="4 5 6" type="primary">LOC106806325</name>
</gene>
<evidence type="ECO:0000256" key="2">
    <source>
        <dbReference type="ARBA" id="ARBA00022741"/>
    </source>
</evidence>
<dbReference type="InterPro" id="IPR027417">
    <property type="entry name" value="P-loop_NTPase"/>
</dbReference>
<dbReference type="PROSITE" id="PS51421">
    <property type="entry name" value="RAS"/>
    <property type="match status" value="1"/>
</dbReference>
<sequence>MRELISKVVMLGSQAVGKTSVILRLKGSRFDKHVSPTIGASYCACKVNLGHMEVKMQVWDTAGQERFRAMAPLYYRNTNAAILVYDITSYSSFVDLKSWVEELNGNVDNPLVLCLLGNKHDLEDRREVPTEEAFNFAASIGAVFQETSAYQNTGVEEAFYEVAVRISRLCDSLLRLNSLIENGNNTNMNDVIDGVLGHQGNTHPHVDNMDMPKCC</sequence>
<dbReference type="SUPFAM" id="SSF52540">
    <property type="entry name" value="P-loop containing nucleoside triphosphate hydrolases"/>
    <property type="match status" value="1"/>
</dbReference>
<dbReference type="Pfam" id="PF00071">
    <property type="entry name" value="Ras"/>
    <property type="match status" value="1"/>
</dbReference>
<dbReference type="SMART" id="SM00173">
    <property type="entry name" value="RAS"/>
    <property type="match status" value="1"/>
</dbReference>
<dbReference type="RefSeq" id="XP_014663711.1">
    <property type="nucleotide sequence ID" value="XM_014808225.1"/>
</dbReference>
<dbReference type="PANTHER" id="PTHR47978">
    <property type="match status" value="1"/>
</dbReference>
<dbReference type="SMART" id="SM00176">
    <property type="entry name" value="RAN"/>
    <property type="match status" value="1"/>
</dbReference>
<keyword evidence="2" id="KW-0547">Nucleotide-binding</keyword>
<dbReference type="RefSeq" id="XP_014663710.1">
    <property type="nucleotide sequence ID" value="XM_014808224.1"/>
</dbReference>
<evidence type="ECO:0000313" key="4">
    <source>
        <dbReference type="RefSeq" id="XP_014663710.1"/>
    </source>
</evidence>
<dbReference type="SMART" id="SM00174">
    <property type="entry name" value="RHO"/>
    <property type="match status" value="1"/>
</dbReference>
<dbReference type="SMART" id="SM00175">
    <property type="entry name" value="RAB"/>
    <property type="match status" value="1"/>
</dbReference>
<protein>
    <submittedName>
        <fullName evidence="4 5">Ras-related protein Rab-31-like isoform X1</fullName>
    </submittedName>
</protein>
<dbReference type="PRINTS" id="PR00449">
    <property type="entry name" value="RASTRNSFRMNG"/>
</dbReference>
<dbReference type="NCBIfam" id="TIGR00231">
    <property type="entry name" value="small_GTP"/>
    <property type="match status" value="1"/>
</dbReference>
<dbReference type="InterPro" id="IPR001806">
    <property type="entry name" value="Small_GTPase"/>
</dbReference>
<comment type="similarity">
    <text evidence="1">Belongs to the small GTPase superfamily. Rab family.</text>
</comment>
<dbReference type="GeneID" id="106806325"/>
<reference evidence="4 5" key="1">
    <citation type="submission" date="2025-05" db="UniProtKB">
        <authorList>
            <consortium name="RefSeq"/>
        </authorList>
    </citation>
    <scope>IDENTIFICATION</scope>
</reference>
<accession>A0ABM1DUU0</accession>
<evidence type="ECO:0000256" key="1">
    <source>
        <dbReference type="ARBA" id="ARBA00006270"/>
    </source>
</evidence>
<evidence type="ECO:0000313" key="3">
    <source>
        <dbReference type="Proteomes" id="UP000695022"/>
    </source>
</evidence>
<evidence type="ECO:0000313" key="5">
    <source>
        <dbReference type="RefSeq" id="XP_014663711.1"/>
    </source>
</evidence>
<dbReference type="RefSeq" id="XP_014663712.1">
    <property type="nucleotide sequence ID" value="XM_014808226.1"/>
</dbReference>
<dbReference type="PROSITE" id="PS51417">
    <property type="entry name" value="ARF"/>
    <property type="match status" value="1"/>
</dbReference>
<dbReference type="Gene3D" id="3.40.50.300">
    <property type="entry name" value="P-loop containing nucleotide triphosphate hydrolases"/>
    <property type="match status" value="1"/>
</dbReference>
<evidence type="ECO:0000313" key="6">
    <source>
        <dbReference type="RefSeq" id="XP_014663712.1"/>
    </source>
</evidence>
<proteinExistence type="inferred from homology"/>
<name>A0ABM1DUU0_PRICU</name>
<dbReference type="InterPro" id="IPR005225">
    <property type="entry name" value="Small_GTP-bd"/>
</dbReference>
<dbReference type="PROSITE" id="PS51419">
    <property type="entry name" value="RAB"/>
    <property type="match status" value="1"/>
</dbReference>
<keyword evidence="3" id="KW-1185">Reference proteome</keyword>